<proteinExistence type="predicted"/>
<organism evidence="1 2">
    <name type="scientific">Diversispora epigaea</name>
    <dbReference type="NCBI Taxonomy" id="1348612"/>
    <lineage>
        <taxon>Eukaryota</taxon>
        <taxon>Fungi</taxon>
        <taxon>Fungi incertae sedis</taxon>
        <taxon>Mucoromycota</taxon>
        <taxon>Glomeromycotina</taxon>
        <taxon>Glomeromycetes</taxon>
        <taxon>Diversisporales</taxon>
        <taxon>Diversisporaceae</taxon>
        <taxon>Diversispora</taxon>
    </lineage>
</organism>
<comment type="caution">
    <text evidence="1">The sequence shown here is derived from an EMBL/GenBank/DDBJ whole genome shotgun (WGS) entry which is preliminary data.</text>
</comment>
<evidence type="ECO:0000313" key="2">
    <source>
        <dbReference type="Proteomes" id="UP000266861"/>
    </source>
</evidence>
<name>A0A397G987_9GLOM</name>
<dbReference type="Proteomes" id="UP000266861">
    <property type="component" value="Unassembled WGS sequence"/>
</dbReference>
<sequence>MAFQSITNNLGVEEKIILNENMNLFGMNSTTEQILHIFQETFIKLLNIKNDENGQLSYNKKPEKNLNSDDSILDVAKMYIEDFDLSEHEYLDVVTDQSIHYCLMKVRTQWPNLRPLLGQWHTSKDFCLVLIVLFSGYGLFNLARRLGVRFLDKLKSVVDYRATSRVLDLLIWKAHKIGIRIGNHDLQKNTLAAAASLFPSVEKANYTI</sequence>
<protein>
    <submittedName>
        <fullName evidence="1">Uncharacterized protein</fullName>
    </submittedName>
</protein>
<evidence type="ECO:0000313" key="1">
    <source>
        <dbReference type="EMBL" id="RHZ47541.1"/>
    </source>
</evidence>
<dbReference type="AlphaFoldDB" id="A0A397G987"/>
<dbReference type="EMBL" id="PQFF01000487">
    <property type="protein sequence ID" value="RHZ47541.1"/>
    <property type="molecule type" value="Genomic_DNA"/>
</dbReference>
<accession>A0A397G987</accession>
<gene>
    <name evidence="1" type="ORF">Glove_578g18</name>
</gene>
<reference evidence="1 2" key="1">
    <citation type="submission" date="2018-08" db="EMBL/GenBank/DDBJ databases">
        <title>Genome and evolution of the arbuscular mycorrhizal fungus Diversispora epigaea (formerly Glomus versiforme) and its bacterial endosymbionts.</title>
        <authorList>
            <person name="Sun X."/>
            <person name="Fei Z."/>
            <person name="Harrison M."/>
        </authorList>
    </citation>
    <scope>NUCLEOTIDE SEQUENCE [LARGE SCALE GENOMIC DNA]</scope>
    <source>
        <strain evidence="1 2">IT104</strain>
    </source>
</reference>
<keyword evidence="2" id="KW-1185">Reference proteome</keyword>
<dbReference type="OrthoDB" id="2434888at2759"/>